<dbReference type="Proteomes" id="UP000294832">
    <property type="component" value="Unassembled WGS sequence"/>
</dbReference>
<reference evidence="1 2" key="1">
    <citation type="submission" date="2019-03" db="EMBL/GenBank/DDBJ databases">
        <title>Freshwater and sediment microbial communities from various areas in North America, analyzing microbe dynamics in response to fracking.</title>
        <authorList>
            <person name="Lamendella R."/>
        </authorList>
    </citation>
    <scope>NUCLEOTIDE SEQUENCE [LARGE SCALE GENOMIC DNA]</scope>
    <source>
        <strain evidence="1 2">74A</strain>
    </source>
</reference>
<dbReference type="AlphaFoldDB" id="A0A4R2FHI5"/>
<dbReference type="EMBL" id="SLWF01000002">
    <property type="protein sequence ID" value="TCN90315.1"/>
    <property type="molecule type" value="Genomic_DNA"/>
</dbReference>
<sequence length="36" mass="3998">MAGDYTYLVLTDAILLVWLLRTNGLKSATLEWLATA</sequence>
<comment type="caution">
    <text evidence="1">The sequence shown here is derived from an EMBL/GenBank/DDBJ whole genome shotgun (WGS) entry which is preliminary data.</text>
</comment>
<evidence type="ECO:0000313" key="1">
    <source>
        <dbReference type="EMBL" id="TCN90315.1"/>
    </source>
</evidence>
<gene>
    <name evidence="1" type="ORF">EDC91_102233</name>
</gene>
<accession>A0A4R2FHI5</accession>
<proteinExistence type="predicted"/>
<evidence type="ECO:0000313" key="2">
    <source>
        <dbReference type="Proteomes" id="UP000294832"/>
    </source>
</evidence>
<organism evidence="1 2">
    <name type="scientific">Shewanella fodinae</name>
    <dbReference type="NCBI Taxonomy" id="552357"/>
    <lineage>
        <taxon>Bacteria</taxon>
        <taxon>Pseudomonadati</taxon>
        <taxon>Pseudomonadota</taxon>
        <taxon>Gammaproteobacteria</taxon>
        <taxon>Alteromonadales</taxon>
        <taxon>Shewanellaceae</taxon>
        <taxon>Shewanella</taxon>
    </lineage>
</organism>
<protein>
    <submittedName>
        <fullName evidence="1">Uncharacterized protein</fullName>
    </submittedName>
</protein>
<name>A0A4R2FHI5_9GAMM</name>
<keyword evidence="2" id="KW-1185">Reference proteome</keyword>